<accession>A0A0M0JRL4</accession>
<proteinExistence type="predicted"/>
<comment type="caution">
    <text evidence="1">The sequence shown here is derived from an EMBL/GenBank/DDBJ whole genome shotgun (WGS) entry which is preliminary data.</text>
</comment>
<protein>
    <submittedName>
        <fullName evidence="1">Uncharacterized protein</fullName>
    </submittedName>
</protein>
<organism evidence="1 2">
    <name type="scientific">Chrysochromulina tobinii</name>
    <dbReference type="NCBI Taxonomy" id="1460289"/>
    <lineage>
        <taxon>Eukaryota</taxon>
        <taxon>Haptista</taxon>
        <taxon>Haptophyta</taxon>
        <taxon>Prymnesiophyceae</taxon>
        <taxon>Prymnesiales</taxon>
        <taxon>Chrysochromulinaceae</taxon>
        <taxon>Chrysochromulina</taxon>
    </lineage>
</organism>
<dbReference type="Proteomes" id="UP000037460">
    <property type="component" value="Unassembled WGS sequence"/>
</dbReference>
<name>A0A0M0JRL4_9EUKA</name>
<dbReference type="AlphaFoldDB" id="A0A0M0JRL4"/>
<reference evidence="2" key="1">
    <citation type="journal article" date="2015" name="PLoS Genet.">
        <title>Genome Sequence and Transcriptome Analyses of Chrysochromulina tobin: Metabolic Tools for Enhanced Algal Fitness in the Prominent Order Prymnesiales (Haptophyceae).</title>
        <authorList>
            <person name="Hovde B.T."/>
            <person name="Deodato C.R."/>
            <person name="Hunsperger H.M."/>
            <person name="Ryken S.A."/>
            <person name="Yost W."/>
            <person name="Jha R.K."/>
            <person name="Patterson J."/>
            <person name="Monnat R.J. Jr."/>
            <person name="Barlow S.B."/>
            <person name="Starkenburg S.R."/>
            <person name="Cattolico R.A."/>
        </authorList>
    </citation>
    <scope>NUCLEOTIDE SEQUENCE</scope>
    <source>
        <strain evidence="2">CCMP291</strain>
    </source>
</reference>
<gene>
    <name evidence="1" type="ORF">Ctob_004569</name>
</gene>
<evidence type="ECO:0000313" key="2">
    <source>
        <dbReference type="Proteomes" id="UP000037460"/>
    </source>
</evidence>
<evidence type="ECO:0000313" key="1">
    <source>
        <dbReference type="EMBL" id="KOO28888.1"/>
    </source>
</evidence>
<dbReference type="EMBL" id="JWZX01002498">
    <property type="protein sequence ID" value="KOO28888.1"/>
    <property type="molecule type" value="Genomic_DNA"/>
</dbReference>
<keyword evidence="2" id="KW-1185">Reference proteome</keyword>
<sequence>MVVACTTSDTTDDSIFLTSASTTRGSVVSFEAAPTPGDAPMRSRKLSMDSVASSVSFEDHCESSPAKAKVPDEPQHSLPNDVALGPIMSEALAAVSFGAGAHEARFSRLWTQQHCRELTASFTWHAVCEQFQEKDAATADRIFSHVATAYARALRSARTADQKDTLAWYLPLTPRLSKLPEDP</sequence>